<dbReference type="SUPFAM" id="SSF51905">
    <property type="entry name" value="FAD/NAD(P)-binding domain"/>
    <property type="match status" value="1"/>
</dbReference>
<accession>A0A1Q9LMJ0</accession>
<organism evidence="5 6">
    <name type="scientific">Actinokineospora bangkokensis</name>
    <dbReference type="NCBI Taxonomy" id="1193682"/>
    <lineage>
        <taxon>Bacteria</taxon>
        <taxon>Bacillati</taxon>
        <taxon>Actinomycetota</taxon>
        <taxon>Actinomycetes</taxon>
        <taxon>Pseudonocardiales</taxon>
        <taxon>Pseudonocardiaceae</taxon>
        <taxon>Actinokineospora</taxon>
    </lineage>
</organism>
<dbReference type="STRING" id="1193682.BJP25_17190"/>
<evidence type="ECO:0000313" key="6">
    <source>
        <dbReference type="Proteomes" id="UP000186040"/>
    </source>
</evidence>
<evidence type="ECO:0000256" key="3">
    <source>
        <dbReference type="ARBA" id="ARBA00022827"/>
    </source>
</evidence>
<dbReference type="Gene3D" id="3.30.70.2450">
    <property type="match status" value="1"/>
</dbReference>
<dbReference type="Pfam" id="PF01494">
    <property type="entry name" value="FAD_binding_3"/>
    <property type="match status" value="1"/>
</dbReference>
<evidence type="ECO:0000256" key="2">
    <source>
        <dbReference type="ARBA" id="ARBA00022630"/>
    </source>
</evidence>
<name>A0A1Q9LMJ0_9PSEU</name>
<dbReference type="InterPro" id="IPR050641">
    <property type="entry name" value="RIFMO-like"/>
</dbReference>
<evidence type="ECO:0000313" key="5">
    <source>
        <dbReference type="EMBL" id="OLR93225.1"/>
    </source>
</evidence>
<dbReference type="Gene3D" id="3.50.50.60">
    <property type="entry name" value="FAD/NAD(P)-binding domain"/>
    <property type="match status" value="2"/>
</dbReference>
<comment type="cofactor">
    <cofactor evidence="1">
        <name>FAD</name>
        <dbReference type="ChEBI" id="CHEBI:57692"/>
    </cofactor>
</comment>
<proteinExistence type="predicted"/>
<dbReference type="InterPro" id="IPR002938">
    <property type="entry name" value="FAD-bd"/>
</dbReference>
<protein>
    <submittedName>
        <fullName evidence="5">FAD-binding monooxygenase</fullName>
    </submittedName>
</protein>
<keyword evidence="2" id="KW-0285">Flavoprotein</keyword>
<feature type="domain" description="FAD-binding" evidence="4">
    <location>
        <begin position="2"/>
        <end position="317"/>
    </location>
</feature>
<evidence type="ECO:0000259" key="4">
    <source>
        <dbReference type="Pfam" id="PF01494"/>
    </source>
</evidence>
<dbReference type="EMBL" id="MKQR01000011">
    <property type="protein sequence ID" value="OLR93225.1"/>
    <property type="molecule type" value="Genomic_DNA"/>
</dbReference>
<keyword evidence="5" id="KW-0503">Monooxygenase</keyword>
<reference evidence="5 6" key="1">
    <citation type="submission" date="2016-10" db="EMBL/GenBank/DDBJ databases">
        <title>The Draft Genome Sequence of Actinokineospora bangkokensis 44EHWT reveals the biosynthetic pathway of antifungal compounds Thailandins with unusual extender unit butylmalonyl-CoA.</title>
        <authorList>
            <person name="Greule A."/>
            <person name="Intra B."/>
            <person name="Flemming S."/>
            <person name="Rommel M.G."/>
            <person name="Panbangred W."/>
            <person name="Bechthold A."/>
        </authorList>
    </citation>
    <scope>NUCLEOTIDE SEQUENCE [LARGE SCALE GENOMIC DNA]</scope>
    <source>
        <strain evidence="5 6">44EHW</strain>
    </source>
</reference>
<dbReference type="GO" id="GO:0071949">
    <property type="term" value="F:FAD binding"/>
    <property type="evidence" value="ECO:0007669"/>
    <property type="project" value="InterPro"/>
</dbReference>
<keyword evidence="6" id="KW-1185">Reference proteome</keyword>
<sequence length="362" mass="38320">MTDVLVVGAGPVGLLLAGELAGAGVGATVVDRLTEPMTESRASQLSTRSAELLAERGLRDLLAEAVPEPRSHFAGLGFDLSGVDSPLAGNWKVAQHRTEAALTRWALDRGARLLRGHQLVGLTQHDDHVLARFAGRDPLRAEYLVGADGQDSAVRGLAGFDYDLVPATRELLRADVTGITVPDRRFERLPGGLAVAATRGGVTRVMVHAHDRGVTGGRPDFAEVARTWARVTGEDISGGTPLWVDAFDNARGHARRYRRGRVFLAGDAAHRHLPIGGQALNTGLADAVSLGRALGPGGSLDGYHDERHPAGAEVLRWVAAQEDLLLGGPEVEPVRSVLAELVALPQVQTHLATRFSGVRSSA</sequence>
<dbReference type="RefSeq" id="WP_075974929.1">
    <property type="nucleotide sequence ID" value="NZ_MKQR01000011.1"/>
</dbReference>
<keyword evidence="5" id="KW-0560">Oxidoreductase</keyword>
<gene>
    <name evidence="5" type="ORF">BJP25_17190</name>
</gene>
<dbReference type="AlphaFoldDB" id="A0A1Q9LMJ0"/>
<evidence type="ECO:0000256" key="1">
    <source>
        <dbReference type="ARBA" id="ARBA00001974"/>
    </source>
</evidence>
<dbReference type="PRINTS" id="PR00420">
    <property type="entry name" value="RNGMNOXGNASE"/>
</dbReference>
<dbReference type="PANTHER" id="PTHR43004">
    <property type="entry name" value="TRK SYSTEM POTASSIUM UPTAKE PROTEIN"/>
    <property type="match status" value="1"/>
</dbReference>
<dbReference type="OrthoDB" id="4141215at2"/>
<comment type="caution">
    <text evidence="5">The sequence shown here is derived from an EMBL/GenBank/DDBJ whole genome shotgun (WGS) entry which is preliminary data.</text>
</comment>
<dbReference type="Proteomes" id="UP000186040">
    <property type="component" value="Unassembled WGS sequence"/>
</dbReference>
<dbReference type="PANTHER" id="PTHR43004:SF19">
    <property type="entry name" value="BINDING MONOOXYGENASE, PUTATIVE (JCVI)-RELATED"/>
    <property type="match status" value="1"/>
</dbReference>
<dbReference type="InterPro" id="IPR036188">
    <property type="entry name" value="FAD/NAD-bd_sf"/>
</dbReference>
<keyword evidence="3" id="KW-0274">FAD</keyword>
<dbReference type="GO" id="GO:0016709">
    <property type="term" value="F:oxidoreductase activity, acting on paired donors, with incorporation or reduction of molecular oxygen, NAD(P)H as one donor, and incorporation of one atom of oxygen"/>
    <property type="evidence" value="ECO:0007669"/>
    <property type="project" value="UniProtKB-ARBA"/>
</dbReference>